<sequence length="276" mass="30680">MPLLSLPNELLLQIAETLNAAHTYTFLRTNRRICSLLAPLLLNFALREDRHCVTALYIAATDGNVKMIRLLLEKGTNIRITDHDEIRRGVTPDNVDKLLKLLLEQGPHSIIQDRYRGGTALHWAADYGHETMTKLLLERGMTIAAKDPFGQTALQWAAAEGQKGVVKLLLESGVDVNGKDYDYITALHRAVECGCDDVVQLLLEKGANIDAQDIERTTPLHWAIATDNLATAKLLMETGADYTIRNRRGFMPLDSVTDESLLALSKLHTSELDTVD</sequence>
<reference evidence="5 6" key="1">
    <citation type="submission" date="2024-02" db="EMBL/GenBank/DDBJ databases">
        <title>Discinaceae phylogenomics.</title>
        <authorList>
            <person name="Dirks A.C."/>
            <person name="James T.Y."/>
        </authorList>
    </citation>
    <scope>NUCLEOTIDE SEQUENCE [LARGE SCALE GENOMIC DNA]</scope>
    <source>
        <strain evidence="5 6">ACD0624</strain>
    </source>
</reference>
<feature type="repeat" description="ANK" evidence="3">
    <location>
        <begin position="149"/>
        <end position="181"/>
    </location>
</feature>
<feature type="repeat" description="ANK" evidence="3">
    <location>
        <begin position="215"/>
        <end position="247"/>
    </location>
</feature>
<dbReference type="PROSITE" id="PS50181">
    <property type="entry name" value="FBOX"/>
    <property type="match status" value="1"/>
</dbReference>
<gene>
    <name evidence="5" type="ORF">Q9L58_007972</name>
</gene>
<accession>A0ABR3GAZ5</accession>
<dbReference type="Pfam" id="PF12796">
    <property type="entry name" value="Ank_2"/>
    <property type="match status" value="2"/>
</dbReference>
<keyword evidence="2 3" id="KW-0040">ANK repeat</keyword>
<dbReference type="InterPro" id="IPR036770">
    <property type="entry name" value="Ankyrin_rpt-contain_sf"/>
</dbReference>
<dbReference type="InterPro" id="IPR001810">
    <property type="entry name" value="F-box_dom"/>
</dbReference>
<feature type="repeat" description="ANK" evidence="3">
    <location>
        <begin position="116"/>
        <end position="148"/>
    </location>
</feature>
<name>A0ABR3GAZ5_9PEZI</name>
<proteinExistence type="predicted"/>
<feature type="repeat" description="ANK" evidence="3">
    <location>
        <begin position="51"/>
        <end position="83"/>
    </location>
</feature>
<evidence type="ECO:0000256" key="2">
    <source>
        <dbReference type="ARBA" id="ARBA00023043"/>
    </source>
</evidence>
<dbReference type="InterPro" id="IPR050745">
    <property type="entry name" value="Multifunctional_regulatory"/>
</dbReference>
<evidence type="ECO:0000256" key="3">
    <source>
        <dbReference type="PROSITE-ProRule" id="PRU00023"/>
    </source>
</evidence>
<evidence type="ECO:0000313" key="5">
    <source>
        <dbReference type="EMBL" id="KAL0633133.1"/>
    </source>
</evidence>
<dbReference type="Pfam" id="PF00023">
    <property type="entry name" value="Ank"/>
    <property type="match status" value="1"/>
</dbReference>
<evidence type="ECO:0000313" key="6">
    <source>
        <dbReference type="Proteomes" id="UP001447188"/>
    </source>
</evidence>
<keyword evidence="6" id="KW-1185">Reference proteome</keyword>
<dbReference type="SUPFAM" id="SSF48403">
    <property type="entry name" value="Ankyrin repeat"/>
    <property type="match status" value="1"/>
</dbReference>
<dbReference type="PANTHER" id="PTHR24189">
    <property type="entry name" value="MYOTROPHIN"/>
    <property type="match status" value="1"/>
</dbReference>
<dbReference type="Proteomes" id="UP001447188">
    <property type="component" value="Unassembled WGS sequence"/>
</dbReference>
<comment type="caution">
    <text evidence="5">The sequence shown here is derived from an EMBL/GenBank/DDBJ whole genome shotgun (WGS) entry which is preliminary data.</text>
</comment>
<feature type="domain" description="F-box" evidence="4">
    <location>
        <begin position="1"/>
        <end position="37"/>
    </location>
</feature>
<keyword evidence="1" id="KW-0677">Repeat</keyword>
<dbReference type="InterPro" id="IPR002110">
    <property type="entry name" value="Ankyrin_rpt"/>
</dbReference>
<organism evidence="5 6">
    <name type="scientific">Discina gigas</name>
    <dbReference type="NCBI Taxonomy" id="1032678"/>
    <lineage>
        <taxon>Eukaryota</taxon>
        <taxon>Fungi</taxon>
        <taxon>Dikarya</taxon>
        <taxon>Ascomycota</taxon>
        <taxon>Pezizomycotina</taxon>
        <taxon>Pezizomycetes</taxon>
        <taxon>Pezizales</taxon>
        <taxon>Discinaceae</taxon>
        <taxon>Discina</taxon>
    </lineage>
</organism>
<dbReference type="SMART" id="SM00248">
    <property type="entry name" value="ANK"/>
    <property type="match status" value="5"/>
</dbReference>
<evidence type="ECO:0000256" key="1">
    <source>
        <dbReference type="ARBA" id="ARBA00022737"/>
    </source>
</evidence>
<dbReference type="Gene3D" id="1.25.40.20">
    <property type="entry name" value="Ankyrin repeat-containing domain"/>
    <property type="match status" value="3"/>
</dbReference>
<dbReference type="PRINTS" id="PR01415">
    <property type="entry name" value="ANKYRIN"/>
</dbReference>
<dbReference type="EMBL" id="JBBBZM010000136">
    <property type="protein sequence ID" value="KAL0633133.1"/>
    <property type="molecule type" value="Genomic_DNA"/>
</dbReference>
<dbReference type="PROSITE" id="PS50297">
    <property type="entry name" value="ANK_REP_REGION"/>
    <property type="match status" value="5"/>
</dbReference>
<protein>
    <recommendedName>
        <fullName evidence="4">F-box domain-containing protein</fullName>
    </recommendedName>
</protein>
<dbReference type="PROSITE" id="PS50088">
    <property type="entry name" value="ANK_REPEAT"/>
    <property type="match status" value="5"/>
</dbReference>
<dbReference type="PANTHER" id="PTHR24189:SF50">
    <property type="entry name" value="ANKYRIN REPEAT AND SOCS BOX PROTEIN 2"/>
    <property type="match status" value="1"/>
</dbReference>
<feature type="repeat" description="ANK" evidence="3">
    <location>
        <begin position="182"/>
        <end position="214"/>
    </location>
</feature>
<evidence type="ECO:0000259" key="4">
    <source>
        <dbReference type="PROSITE" id="PS50181"/>
    </source>
</evidence>